<dbReference type="EMBL" id="DS268153">
    <property type="protein sequence ID" value="KMU77256.1"/>
    <property type="molecule type" value="Genomic_DNA"/>
</dbReference>
<dbReference type="Proteomes" id="UP000054559">
    <property type="component" value="Unassembled WGS sequence"/>
</dbReference>
<feature type="region of interest" description="Disordered" evidence="1">
    <location>
        <begin position="81"/>
        <end position="100"/>
    </location>
</feature>
<proteinExistence type="predicted"/>
<dbReference type="AlphaFoldDB" id="A0A0J8QXS4"/>
<reference evidence="3" key="1">
    <citation type="journal article" date="2010" name="Genome Res.">
        <title>Population genomic sequencing of Coccidioides fungi reveals recent hybridization and transposon control.</title>
        <authorList>
            <person name="Neafsey D.E."/>
            <person name="Barker B.M."/>
            <person name="Sharpton T.J."/>
            <person name="Stajich J.E."/>
            <person name="Park D.J."/>
            <person name="Whiston E."/>
            <person name="Hung C.-Y."/>
            <person name="McMahan C."/>
            <person name="White J."/>
            <person name="Sykes S."/>
            <person name="Heiman D."/>
            <person name="Young S."/>
            <person name="Zeng Q."/>
            <person name="Abouelleil A."/>
            <person name="Aftuck L."/>
            <person name="Bessette D."/>
            <person name="Brown A."/>
            <person name="FitzGerald M."/>
            <person name="Lui A."/>
            <person name="Macdonald J.P."/>
            <person name="Priest M."/>
            <person name="Orbach M.J."/>
            <person name="Galgiani J.N."/>
            <person name="Kirkland T.N."/>
            <person name="Cole G.T."/>
            <person name="Birren B.W."/>
            <person name="Henn M.R."/>
            <person name="Taylor J.W."/>
            <person name="Rounsley S.D."/>
        </authorList>
    </citation>
    <scope>NUCLEOTIDE SEQUENCE [LARGE SCALE GENOMIC DNA]</scope>
    <source>
        <strain evidence="3">RMSCC 3703</strain>
    </source>
</reference>
<name>A0A0J8QXS4_COCIT</name>
<evidence type="ECO:0000256" key="1">
    <source>
        <dbReference type="SAM" id="MobiDB-lite"/>
    </source>
</evidence>
<sequence>MLDEDGVACAGRWSGSAVLRSSHMLWGYLELRDERRSYHLTYPANINSCIGGRSSLIDSFSHLDLPLLVSVVSLHKVKVTSTSNLPPSGSSALISPVHAY</sequence>
<protein>
    <submittedName>
        <fullName evidence="2">Uncharacterized protein</fullName>
    </submittedName>
</protein>
<feature type="compositionally biased region" description="Polar residues" evidence="1">
    <location>
        <begin position="84"/>
        <end position="93"/>
    </location>
</feature>
<evidence type="ECO:0000313" key="3">
    <source>
        <dbReference type="Proteomes" id="UP000054559"/>
    </source>
</evidence>
<evidence type="ECO:0000313" key="2">
    <source>
        <dbReference type="EMBL" id="KMU77256.1"/>
    </source>
</evidence>
<gene>
    <name evidence="2" type="ORF">CISG_06100</name>
</gene>
<accession>A0A0J8QXS4</accession>
<organism evidence="2 3">
    <name type="scientific">Coccidioides immitis RMSCC 3703</name>
    <dbReference type="NCBI Taxonomy" id="454286"/>
    <lineage>
        <taxon>Eukaryota</taxon>
        <taxon>Fungi</taxon>
        <taxon>Dikarya</taxon>
        <taxon>Ascomycota</taxon>
        <taxon>Pezizomycotina</taxon>
        <taxon>Eurotiomycetes</taxon>
        <taxon>Eurotiomycetidae</taxon>
        <taxon>Onygenales</taxon>
        <taxon>Onygenaceae</taxon>
        <taxon>Coccidioides</taxon>
    </lineage>
</organism>